<dbReference type="OrthoDB" id="2437251at2759"/>
<feature type="region of interest" description="Disordered" evidence="1">
    <location>
        <begin position="341"/>
        <end position="361"/>
    </location>
</feature>
<keyword evidence="3" id="KW-1185">Reference proteome</keyword>
<sequence>MDRTVSYLTSTPGSFTSSSEPSASSSGAQISPSNPADDIQRCSRCSYTGIISSFPMTHTGAGYLKSCASCTSKQVIRKARNTNKETPHAFTLTVPTTSLDEYLLSVRCNKDQAFELDAFVEIPKGMFHEDGEHLYSRTNRLRDRLAEASQYHWNQKKSTRGGKATVVTYHCAQLEGEQTRRALHQDEKKRRTRKEKITRYHCGGWLKFTIIDNNDLLVRIRMTHAQAHPPFPDGAGRRKVVKDKDTTEGLHDHGEWAADSLLGEEESAGGGLSQGDCDMDAFPEVEPEMREEPRVFYSKPWLASLRTNFNLVFDMAEAGVHPELADSFKTVFDKIKQTAQDIQRASAESRGERDSKRRRTS</sequence>
<feature type="region of interest" description="Disordered" evidence="1">
    <location>
        <begin position="1"/>
        <end position="37"/>
    </location>
</feature>
<evidence type="ECO:0000313" key="2">
    <source>
        <dbReference type="EMBL" id="KIM81167.1"/>
    </source>
</evidence>
<dbReference type="EMBL" id="KN833000">
    <property type="protein sequence ID" value="KIM81167.1"/>
    <property type="molecule type" value="Genomic_DNA"/>
</dbReference>
<organism evidence="2 3">
    <name type="scientific">Piloderma croceum (strain F 1598)</name>
    <dbReference type="NCBI Taxonomy" id="765440"/>
    <lineage>
        <taxon>Eukaryota</taxon>
        <taxon>Fungi</taxon>
        <taxon>Dikarya</taxon>
        <taxon>Basidiomycota</taxon>
        <taxon>Agaricomycotina</taxon>
        <taxon>Agaricomycetes</taxon>
        <taxon>Agaricomycetidae</taxon>
        <taxon>Atheliales</taxon>
        <taxon>Atheliaceae</taxon>
        <taxon>Piloderma</taxon>
    </lineage>
</organism>
<reference evidence="3" key="2">
    <citation type="submission" date="2015-01" db="EMBL/GenBank/DDBJ databases">
        <title>Evolutionary Origins and Diversification of the Mycorrhizal Mutualists.</title>
        <authorList>
            <consortium name="DOE Joint Genome Institute"/>
            <consortium name="Mycorrhizal Genomics Consortium"/>
            <person name="Kohler A."/>
            <person name="Kuo A."/>
            <person name="Nagy L.G."/>
            <person name="Floudas D."/>
            <person name="Copeland A."/>
            <person name="Barry K.W."/>
            <person name="Cichocki N."/>
            <person name="Veneault-Fourrey C."/>
            <person name="LaButti K."/>
            <person name="Lindquist E.A."/>
            <person name="Lipzen A."/>
            <person name="Lundell T."/>
            <person name="Morin E."/>
            <person name="Murat C."/>
            <person name="Riley R."/>
            <person name="Ohm R."/>
            <person name="Sun H."/>
            <person name="Tunlid A."/>
            <person name="Henrissat B."/>
            <person name="Grigoriev I.V."/>
            <person name="Hibbett D.S."/>
            <person name="Martin F."/>
        </authorList>
    </citation>
    <scope>NUCLEOTIDE SEQUENCE [LARGE SCALE GENOMIC DNA]</scope>
    <source>
        <strain evidence="3">F 1598</strain>
    </source>
</reference>
<gene>
    <name evidence="2" type="ORF">PILCRDRAFT_503454</name>
</gene>
<feature type="compositionally biased region" description="Low complexity" evidence="1">
    <location>
        <begin position="9"/>
        <end position="33"/>
    </location>
</feature>
<dbReference type="HOGENOM" id="CLU_735889_0_0_1"/>
<name>A0A0C3BV28_PILCF</name>
<dbReference type="AlphaFoldDB" id="A0A0C3BV28"/>
<protein>
    <submittedName>
        <fullName evidence="2">Uncharacterized protein</fullName>
    </submittedName>
</protein>
<evidence type="ECO:0000313" key="3">
    <source>
        <dbReference type="Proteomes" id="UP000054166"/>
    </source>
</evidence>
<dbReference type="InParanoid" id="A0A0C3BV28"/>
<dbReference type="Proteomes" id="UP000054166">
    <property type="component" value="Unassembled WGS sequence"/>
</dbReference>
<accession>A0A0C3BV28</accession>
<evidence type="ECO:0000256" key="1">
    <source>
        <dbReference type="SAM" id="MobiDB-lite"/>
    </source>
</evidence>
<reference evidence="2 3" key="1">
    <citation type="submission" date="2014-04" db="EMBL/GenBank/DDBJ databases">
        <authorList>
            <consortium name="DOE Joint Genome Institute"/>
            <person name="Kuo A."/>
            <person name="Tarkka M."/>
            <person name="Buscot F."/>
            <person name="Kohler A."/>
            <person name="Nagy L.G."/>
            <person name="Floudas D."/>
            <person name="Copeland A."/>
            <person name="Barry K.W."/>
            <person name="Cichocki N."/>
            <person name="Veneault-Fourrey C."/>
            <person name="LaButti K."/>
            <person name="Lindquist E.A."/>
            <person name="Lipzen A."/>
            <person name="Lundell T."/>
            <person name="Morin E."/>
            <person name="Murat C."/>
            <person name="Sun H."/>
            <person name="Tunlid A."/>
            <person name="Henrissat B."/>
            <person name="Grigoriev I.V."/>
            <person name="Hibbett D.S."/>
            <person name="Martin F."/>
            <person name="Nordberg H.P."/>
            <person name="Cantor M.N."/>
            <person name="Hua S.X."/>
        </authorList>
    </citation>
    <scope>NUCLEOTIDE SEQUENCE [LARGE SCALE GENOMIC DNA]</scope>
    <source>
        <strain evidence="2 3">F 1598</strain>
    </source>
</reference>
<proteinExistence type="predicted"/>